<evidence type="ECO:0000313" key="2">
    <source>
        <dbReference type="Proteomes" id="UP000093069"/>
    </source>
</evidence>
<evidence type="ECO:0000313" key="1">
    <source>
        <dbReference type="EMBL" id="CUX78356.1"/>
    </source>
</evidence>
<reference evidence="2" key="1">
    <citation type="submission" date="2016-01" db="EMBL/GenBank/DDBJ databases">
        <authorList>
            <person name="Vorgias C.E."/>
        </authorList>
    </citation>
    <scope>NUCLEOTIDE SEQUENCE [LARGE SCALE GENOMIC DNA]</scope>
</reference>
<dbReference type="KEGG" id="tch:CHITON_1577"/>
<organism evidence="1 2">
    <name type="scientific">Thermococcus chitonophagus</name>
    <dbReference type="NCBI Taxonomy" id="54262"/>
    <lineage>
        <taxon>Archaea</taxon>
        <taxon>Methanobacteriati</taxon>
        <taxon>Methanobacteriota</taxon>
        <taxon>Thermococci</taxon>
        <taxon>Thermococcales</taxon>
        <taxon>Thermococcaceae</taxon>
        <taxon>Thermococcus</taxon>
    </lineage>
</organism>
<proteinExistence type="predicted"/>
<sequence>MYSTSLKIPVGVTSNTSVLLTENSPSFWIIVFYNETEGGVDVKVAKSPNIG</sequence>
<protein>
    <submittedName>
        <fullName evidence="1">Uncharacterized protein</fullName>
    </submittedName>
</protein>
<accession>A0A160VUQ0</accession>
<gene>
    <name evidence="1" type="ORF">CHITON_1577</name>
</gene>
<name>A0A160VUQ0_9EURY</name>
<dbReference type="Proteomes" id="UP000093069">
    <property type="component" value="Chromosome I"/>
</dbReference>
<dbReference type="EMBL" id="LN999010">
    <property type="protein sequence ID" value="CUX78356.1"/>
    <property type="molecule type" value="Genomic_DNA"/>
</dbReference>
<dbReference type="AlphaFoldDB" id="A0A160VUQ0"/>